<dbReference type="Proteomes" id="UP001175001">
    <property type="component" value="Unassembled WGS sequence"/>
</dbReference>
<name>A0AA40CK22_9PEZI</name>
<sequence length="591" mass="66743">MDRPAHPHALKEFPATPLGVQSGIERFPRRNRATNPPPRIESWRCNLTALSHIHNLYFVASRYEVLVYEPNFPDQKLSAQPSLILSPTVHTDTVPDFTDLAPLGSGRTINHLLVDFLGNDEILLLALHDGRVIGYHVNQIQRAIDRRQEPNCVETIKGDDVRPFFSEDVGSSAWGLAVHREARMIAVSCNSHTVTVFALALTKDLLPKTRSWLPDRSQQYRIVTPETGQNIPCVAVCNTGDDPEGRWVLTSDIDGFSRIMDLARCFRREYPAVDMHAHRFCAMAEVSGQKQCGCEFLEQGMRYYLHATWGVMWLDRRAFKRTETVSEALGSEGVPLKVERISPTLNCYDNSNSRQRVRNSSTIYGSAIGRLEDESDESSDDDIDLTEPPMEGDFDGIQLKRVPRNPQGQVTTQIKIPASPIMRLSVKDIFLIQPRSTKSPERPPIGFFDPFFQHIKRNPFMDRVCMHDRINLFAQIVELGIVVVGSAKGRVAIMSLTQTDEMDPKSRRPLYGCRMDCILPFRDQEERGDRPLAPLAGIAAGPVQGMLGRQADYSRRWRLLMMYVDNSVLSYELGKSREGRVTVHEFGGLVV</sequence>
<organism evidence="2 3">
    <name type="scientific">Lasiodiplodia hormozganensis</name>
    <dbReference type="NCBI Taxonomy" id="869390"/>
    <lineage>
        <taxon>Eukaryota</taxon>
        <taxon>Fungi</taxon>
        <taxon>Dikarya</taxon>
        <taxon>Ascomycota</taxon>
        <taxon>Pezizomycotina</taxon>
        <taxon>Dothideomycetes</taxon>
        <taxon>Dothideomycetes incertae sedis</taxon>
        <taxon>Botryosphaeriales</taxon>
        <taxon>Botryosphaeriaceae</taxon>
        <taxon>Lasiodiplodia</taxon>
    </lineage>
</organism>
<dbReference type="AlphaFoldDB" id="A0AA40CK22"/>
<comment type="caution">
    <text evidence="2">The sequence shown here is derived from an EMBL/GenBank/DDBJ whole genome shotgun (WGS) entry which is preliminary data.</text>
</comment>
<accession>A0AA40CK22</accession>
<dbReference type="Pfam" id="PF08728">
    <property type="entry name" value="CRT10"/>
    <property type="match status" value="1"/>
</dbReference>
<protein>
    <submittedName>
        <fullName evidence="2">Uncharacterized protein</fullName>
    </submittedName>
</protein>
<dbReference type="SUPFAM" id="SSF50978">
    <property type="entry name" value="WD40 repeat-like"/>
    <property type="match status" value="1"/>
</dbReference>
<evidence type="ECO:0000256" key="1">
    <source>
        <dbReference type="SAM" id="MobiDB-lite"/>
    </source>
</evidence>
<dbReference type="InterPro" id="IPR014839">
    <property type="entry name" value="Crt10"/>
</dbReference>
<dbReference type="InterPro" id="IPR036322">
    <property type="entry name" value="WD40_repeat_dom_sf"/>
</dbReference>
<reference evidence="2" key="1">
    <citation type="submission" date="2023-06" db="EMBL/GenBank/DDBJ databases">
        <title>Multi-omics analyses reveal the molecular pathogenesis toolkit of Lasiodiplodia hormozganensis, a cross-kingdom pathogen.</title>
        <authorList>
            <person name="Felix C."/>
            <person name="Meneses R."/>
            <person name="Goncalves M.F.M."/>
            <person name="Tilleman L."/>
            <person name="Duarte A.S."/>
            <person name="Jorrin-Novo J.V."/>
            <person name="Van De Peer Y."/>
            <person name="Deforce D."/>
            <person name="Van Nieuwerburgh F."/>
            <person name="Esteves A.C."/>
            <person name="Alves A."/>
        </authorList>
    </citation>
    <scope>NUCLEOTIDE SEQUENCE</scope>
    <source>
        <strain evidence="2">CBS 339.90</strain>
    </source>
</reference>
<dbReference type="EMBL" id="JAUJDW010000092">
    <property type="protein sequence ID" value="KAK0640009.1"/>
    <property type="molecule type" value="Genomic_DNA"/>
</dbReference>
<evidence type="ECO:0000313" key="2">
    <source>
        <dbReference type="EMBL" id="KAK0640009.1"/>
    </source>
</evidence>
<evidence type="ECO:0000313" key="3">
    <source>
        <dbReference type="Proteomes" id="UP001175001"/>
    </source>
</evidence>
<proteinExistence type="predicted"/>
<feature type="region of interest" description="Disordered" evidence="1">
    <location>
        <begin position="369"/>
        <end position="397"/>
    </location>
</feature>
<keyword evidence="3" id="KW-1185">Reference proteome</keyword>
<feature type="compositionally biased region" description="Acidic residues" evidence="1">
    <location>
        <begin position="373"/>
        <end position="394"/>
    </location>
</feature>
<gene>
    <name evidence="2" type="ORF">DIS24_g9770</name>
</gene>